<feature type="region of interest" description="Disordered" evidence="1">
    <location>
        <begin position="1"/>
        <end position="32"/>
    </location>
</feature>
<proteinExistence type="predicted"/>
<evidence type="ECO:0000256" key="1">
    <source>
        <dbReference type="SAM" id="MobiDB-lite"/>
    </source>
</evidence>
<reference evidence="3" key="1">
    <citation type="submission" date="2016-11" db="UniProtKB">
        <authorList>
            <consortium name="WormBaseParasite"/>
        </authorList>
    </citation>
    <scope>IDENTIFICATION</scope>
</reference>
<dbReference type="AlphaFoldDB" id="A0A1I7WAQ5"/>
<name>A0A1I7WAQ5_HETBA</name>
<sequence length="128" mass="14826">MSVGRAGRDGQANWPDRRRMKSLSEPDTRQPWTDISQRGCGVVLKGRIYTLVIKFIITFMDFSMMPEEVLINVLRCASPTTVSIAKRMNKRMHRIVERSNLGRPKVEDFRKTNTVYNKYRGNGFLSSR</sequence>
<protein>
    <submittedName>
        <fullName evidence="3">F-box domain-containing protein</fullName>
    </submittedName>
</protein>
<dbReference type="WBParaSite" id="Hba_01768">
    <property type="protein sequence ID" value="Hba_01768"/>
    <property type="gene ID" value="Hba_01768"/>
</dbReference>
<keyword evidence="2" id="KW-1185">Reference proteome</keyword>
<dbReference type="Proteomes" id="UP000095283">
    <property type="component" value="Unplaced"/>
</dbReference>
<organism evidence="2 3">
    <name type="scientific">Heterorhabditis bacteriophora</name>
    <name type="common">Entomopathogenic nematode worm</name>
    <dbReference type="NCBI Taxonomy" id="37862"/>
    <lineage>
        <taxon>Eukaryota</taxon>
        <taxon>Metazoa</taxon>
        <taxon>Ecdysozoa</taxon>
        <taxon>Nematoda</taxon>
        <taxon>Chromadorea</taxon>
        <taxon>Rhabditida</taxon>
        <taxon>Rhabditina</taxon>
        <taxon>Rhabditomorpha</taxon>
        <taxon>Strongyloidea</taxon>
        <taxon>Heterorhabditidae</taxon>
        <taxon>Heterorhabditis</taxon>
    </lineage>
</organism>
<dbReference type="CDD" id="cd09917">
    <property type="entry name" value="F-box_SF"/>
    <property type="match status" value="1"/>
</dbReference>
<accession>A0A1I7WAQ5</accession>
<evidence type="ECO:0000313" key="3">
    <source>
        <dbReference type="WBParaSite" id="Hba_01768"/>
    </source>
</evidence>
<evidence type="ECO:0000313" key="2">
    <source>
        <dbReference type="Proteomes" id="UP000095283"/>
    </source>
</evidence>